<dbReference type="InterPro" id="IPR036514">
    <property type="entry name" value="SGNH_hydro_sf"/>
</dbReference>
<dbReference type="SUPFAM" id="SSF52266">
    <property type="entry name" value="SGNH hydrolase"/>
    <property type="match status" value="1"/>
</dbReference>
<evidence type="ECO:0000313" key="3">
    <source>
        <dbReference type="EMBL" id="KUN88965.1"/>
    </source>
</evidence>
<accession>A0A124I564</accession>
<keyword evidence="3" id="KW-0378">Hydrolase</keyword>
<evidence type="ECO:0000256" key="1">
    <source>
        <dbReference type="SAM" id="SignalP"/>
    </source>
</evidence>
<feature type="chain" id="PRO_5038726579" evidence="1">
    <location>
        <begin position="31"/>
        <end position="443"/>
    </location>
</feature>
<dbReference type="OrthoDB" id="1828825at2"/>
<protein>
    <submittedName>
        <fullName evidence="3">SGNH hydrolase</fullName>
    </submittedName>
</protein>
<dbReference type="RefSeq" id="WP_061917499.1">
    <property type="nucleotide sequence ID" value="NZ_KQ948852.1"/>
</dbReference>
<dbReference type="GO" id="GO:0016787">
    <property type="term" value="F:hydrolase activity"/>
    <property type="evidence" value="ECO:0007669"/>
    <property type="project" value="UniProtKB-KW"/>
</dbReference>
<dbReference type="STRING" id="285568.AQJ66_05740"/>
<name>A0A124I564_9ACTN</name>
<feature type="domain" description="SGNH hydrolase-type esterase" evidence="2">
    <location>
        <begin position="236"/>
        <end position="428"/>
    </location>
</feature>
<feature type="signal peptide" evidence="1">
    <location>
        <begin position="1"/>
        <end position="30"/>
    </location>
</feature>
<keyword evidence="4" id="KW-1185">Reference proteome</keyword>
<dbReference type="Proteomes" id="UP000053024">
    <property type="component" value="Unassembled WGS sequence"/>
</dbReference>
<dbReference type="PANTHER" id="PTHR43784:SF2">
    <property type="entry name" value="GDSL-LIKE LIPASE_ACYLHYDROLASE, PUTATIVE (AFU_ORTHOLOGUE AFUA_2G00820)-RELATED"/>
    <property type="match status" value="1"/>
</dbReference>
<gene>
    <name evidence="3" type="ORF">AQJ66_05740</name>
</gene>
<dbReference type="PANTHER" id="PTHR43784">
    <property type="entry name" value="GDSL-LIKE LIPASE/ACYLHYDROLASE, PUTATIVE (AFU_ORTHOLOGUE AFUA_2G00820)-RELATED"/>
    <property type="match status" value="1"/>
</dbReference>
<dbReference type="EMBL" id="LMWX01000008">
    <property type="protein sequence ID" value="KUN88965.1"/>
    <property type="molecule type" value="Genomic_DNA"/>
</dbReference>
<dbReference type="AlphaFoldDB" id="A0A124I564"/>
<evidence type="ECO:0000259" key="2">
    <source>
        <dbReference type="Pfam" id="PF13472"/>
    </source>
</evidence>
<dbReference type="Pfam" id="PF13472">
    <property type="entry name" value="Lipase_GDSL_2"/>
    <property type="match status" value="1"/>
</dbReference>
<dbReference type="Gene3D" id="3.40.50.1110">
    <property type="entry name" value="SGNH hydrolase"/>
    <property type="match status" value="1"/>
</dbReference>
<dbReference type="InterPro" id="IPR013830">
    <property type="entry name" value="SGNH_hydro"/>
</dbReference>
<comment type="caution">
    <text evidence="3">The sequence shown here is derived from an EMBL/GenBank/DDBJ whole genome shotgun (WGS) entry which is preliminary data.</text>
</comment>
<dbReference type="InterPro" id="IPR053140">
    <property type="entry name" value="GDSL_Rv0518-like"/>
</dbReference>
<evidence type="ECO:0000313" key="4">
    <source>
        <dbReference type="Proteomes" id="UP000053024"/>
    </source>
</evidence>
<organism evidence="3 4">
    <name type="scientific">Streptomyces bungoensis</name>
    <dbReference type="NCBI Taxonomy" id="285568"/>
    <lineage>
        <taxon>Bacteria</taxon>
        <taxon>Bacillati</taxon>
        <taxon>Actinomycetota</taxon>
        <taxon>Actinomycetes</taxon>
        <taxon>Kitasatosporales</taxon>
        <taxon>Streptomycetaceae</taxon>
        <taxon>Streptomyces</taxon>
    </lineage>
</organism>
<proteinExistence type="predicted"/>
<dbReference type="CDD" id="cd01830">
    <property type="entry name" value="XynE_like"/>
    <property type="match status" value="1"/>
</dbReference>
<sequence>MKPSSRSPLAALLTACVLVLALAVSSSALRALVEGRGPAAPGTTPVTDGPHWANTWTGMPQLTEPANLPPAPFRDEDSVLADTTVRQTVRVTVGGHLLRLRFSNAYGDTELPLTAVTVALPRDGRAGTAAVEPGSLRRVTFSGRDSATVPVGAQVVSDPVRLDLRAGSELTVTAYTAQGQPSLALTSHPGSRTTSYLLHGDHTRDPDPADATPVDHWYLLSDVEVRAPGATRAVAVVGDSLTDGRASTTNGNDRWPDQFFDRLQKTTATSDIAVLNQAAGGNRVLHDGLGPNVLARLDRDVLSRSGVSWLILFEGVNDIGTAEATPGAQRAISDDLIAGYRQIVLRAHAQGIRVYGATLTPFGGSTLYDDPAGEREASRQRLNAWIRTPGHFDAMIDFDRAVRDPARPNRLPADLQAGDWLHLNPRGYGVLAAAVPPGLLRRT</sequence>
<keyword evidence="1" id="KW-0732">Signal</keyword>
<reference evidence="3 4" key="1">
    <citation type="submission" date="2015-10" db="EMBL/GenBank/DDBJ databases">
        <title>Draft genome sequence of Streptomyces bungoensis DSM 41781, type strain for the species Streptomyces bungoensis.</title>
        <authorList>
            <person name="Ruckert C."/>
            <person name="Winkler A."/>
            <person name="Kalinowski J."/>
            <person name="Kampfer P."/>
            <person name="Glaeser S."/>
        </authorList>
    </citation>
    <scope>NUCLEOTIDE SEQUENCE [LARGE SCALE GENOMIC DNA]</scope>
    <source>
        <strain evidence="3 4">DSM 41781</strain>
    </source>
</reference>